<dbReference type="OrthoDB" id="9811391at2"/>
<keyword evidence="3" id="KW-1003">Cell membrane</keyword>
<evidence type="ECO:0000256" key="1">
    <source>
        <dbReference type="ARBA" id="ARBA00004651"/>
    </source>
</evidence>
<dbReference type="PANTHER" id="PTHR30106:SF2">
    <property type="entry name" value="UPF0324 INNER MEMBRANE PROTEIN YEIH"/>
    <property type="match status" value="1"/>
</dbReference>
<comment type="caution">
    <text evidence="9">The sequence shown here is derived from an EMBL/GenBank/DDBJ whole genome shotgun (WGS) entry which is preliminary data.</text>
</comment>
<reference evidence="9 10" key="1">
    <citation type="journal article" date="2009" name="Int. J. Syst. Evol. Microbiol.">
        <title>Paenibacillus contaminans sp. nov., isolated from a contaminated laboratory plate.</title>
        <authorList>
            <person name="Chou J.H."/>
            <person name="Lee J.H."/>
            <person name="Lin M.C."/>
            <person name="Chang P.S."/>
            <person name="Arun A.B."/>
            <person name="Young C.C."/>
            <person name="Chen W.M."/>
        </authorList>
    </citation>
    <scope>NUCLEOTIDE SEQUENCE [LARGE SCALE GENOMIC DNA]</scope>
    <source>
        <strain evidence="9 10">CKOBP-6</strain>
    </source>
</reference>
<feature type="transmembrane region" description="Helical" evidence="8">
    <location>
        <begin position="126"/>
        <end position="145"/>
    </location>
</feature>
<evidence type="ECO:0000256" key="5">
    <source>
        <dbReference type="ARBA" id="ARBA00022989"/>
    </source>
</evidence>
<feature type="transmembrane region" description="Helical" evidence="8">
    <location>
        <begin position="185"/>
        <end position="209"/>
    </location>
</feature>
<feature type="transmembrane region" description="Helical" evidence="8">
    <location>
        <begin position="408"/>
        <end position="430"/>
    </location>
</feature>
<keyword evidence="4 8" id="KW-0812">Transmembrane</keyword>
<gene>
    <name evidence="9" type="ORF">DQG23_20025</name>
</gene>
<proteinExistence type="inferred from homology"/>
<feature type="transmembrane region" description="Helical" evidence="8">
    <location>
        <begin position="247"/>
        <end position="267"/>
    </location>
</feature>
<sequence>MQRTPDSRLHPNRISHTEPVSGLPKANQTKKAGIRGFLTNGFTLGLTLTIGLAVVAKLLASIPYLTIMGQLVLAIVLGMIWRASIGVPERAAAGISFSSKKLLRVGIILLGMRLDWSDIAAAGPKAAAIAAINIAFALMVVYFLARMLGVESRLGMMTACGTAICGAAAVIAVSPQLKAKDEETAIAAATIAVLGTIFTLAYTFLYPVLGLSPYGYGVFAGGTLHEIAHAIAAAAPGGGEAVDTAVVVKLTRVAMLVPVAVLIGFWVKRKERREILQTERGSAGAGVEAEAGARTGAGSAAGPGAGTEARTSAGSVAGPKAEGSALPDGTGAGTRSGTGTGTGFWRSLPIPWFIFGFLAVSGLHSLDIVPQAAADLIVVAAYMLIASAMAGLGLNVDAAAFRRLGVRPLVAAFIGSLLLSGLGYALVFAFGMV</sequence>
<feature type="transmembrane region" description="Helical" evidence="8">
    <location>
        <begin position="216"/>
        <end position="235"/>
    </location>
</feature>
<evidence type="ECO:0000313" key="10">
    <source>
        <dbReference type="Proteomes" id="UP000250369"/>
    </source>
</evidence>
<keyword evidence="6 8" id="KW-0472">Membrane</keyword>
<protein>
    <submittedName>
        <fullName evidence="9">Putative sulfate exporter family transporter</fullName>
    </submittedName>
</protein>
<dbReference type="Proteomes" id="UP000250369">
    <property type="component" value="Unassembled WGS sequence"/>
</dbReference>
<name>A0A329MHQ9_9BACL</name>
<keyword evidence="5 8" id="KW-1133">Transmembrane helix</keyword>
<feature type="transmembrane region" description="Helical" evidence="8">
    <location>
        <begin position="37"/>
        <end position="56"/>
    </location>
</feature>
<feature type="region of interest" description="Disordered" evidence="7">
    <location>
        <begin position="295"/>
        <end position="338"/>
    </location>
</feature>
<evidence type="ECO:0000256" key="8">
    <source>
        <dbReference type="SAM" id="Phobius"/>
    </source>
</evidence>
<dbReference type="RefSeq" id="WP_113032655.1">
    <property type="nucleotide sequence ID" value="NZ_QMFB01000012.1"/>
</dbReference>
<feature type="transmembrane region" description="Helical" evidence="8">
    <location>
        <begin position="102"/>
        <end position="120"/>
    </location>
</feature>
<keyword evidence="10" id="KW-1185">Reference proteome</keyword>
<feature type="region of interest" description="Disordered" evidence="7">
    <location>
        <begin position="1"/>
        <end position="27"/>
    </location>
</feature>
<feature type="transmembrane region" description="Helical" evidence="8">
    <location>
        <begin position="376"/>
        <end position="396"/>
    </location>
</feature>
<organism evidence="9 10">
    <name type="scientific">Paenibacillus contaminans</name>
    <dbReference type="NCBI Taxonomy" id="450362"/>
    <lineage>
        <taxon>Bacteria</taxon>
        <taxon>Bacillati</taxon>
        <taxon>Bacillota</taxon>
        <taxon>Bacilli</taxon>
        <taxon>Bacillales</taxon>
        <taxon>Paenibacillaceae</taxon>
        <taxon>Paenibacillus</taxon>
    </lineage>
</organism>
<evidence type="ECO:0000313" key="9">
    <source>
        <dbReference type="EMBL" id="RAV19290.1"/>
    </source>
</evidence>
<feature type="transmembrane region" description="Helical" evidence="8">
    <location>
        <begin position="62"/>
        <end position="81"/>
    </location>
</feature>
<evidence type="ECO:0000256" key="6">
    <source>
        <dbReference type="ARBA" id="ARBA00023136"/>
    </source>
</evidence>
<dbReference type="InterPro" id="IPR018383">
    <property type="entry name" value="UPF0324_pro"/>
</dbReference>
<feature type="transmembrane region" description="Helical" evidence="8">
    <location>
        <begin position="344"/>
        <end position="364"/>
    </location>
</feature>
<dbReference type="PANTHER" id="PTHR30106">
    <property type="entry name" value="INNER MEMBRANE PROTEIN YEIH-RELATED"/>
    <property type="match status" value="1"/>
</dbReference>
<comment type="similarity">
    <text evidence="2">Belongs to the UPF0324 family.</text>
</comment>
<evidence type="ECO:0000256" key="4">
    <source>
        <dbReference type="ARBA" id="ARBA00022692"/>
    </source>
</evidence>
<evidence type="ECO:0000256" key="3">
    <source>
        <dbReference type="ARBA" id="ARBA00022475"/>
    </source>
</evidence>
<dbReference type="AlphaFoldDB" id="A0A329MHQ9"/>
<dbReference type="GO" id="GO:0005886">
    <property type="term" value="C:plasma membrane"/>
    <property type="evidence" value="ECO:0007669"/>
    <property type="project" value="UniProtKB-SubCell"/>
</dbReference>
<dbReference type="EMBL" id="QMFB01000012">
    <property type="protein sequence ID" value="RAV19290.1"/>
    <property type="molecule type" value="Genomic_DNA"/>
</dbReference>
<dbReference type="Pfam" id="PF03601">
    <property type="entry name" value="Cons_hypoth698"/>
    <property type="match status" value="2"/>
</dbReference>
<evidence type="ECO:0000256" key="2">
    <source>
        <dbReference type="ARBA" id="ARBA00007977"/>
    </source>
</evidence>
<feature type="transmembrane region" description="Helical" evidence="8">
    <location>
        <begin position="154"/>
        <end position="173"/>
    </location>
</feature>
<comment type="subcellular location">
    <subcellularLocation>
        <location evidence="1">Cell membrane</location>
        <topology evidence="1">Multi-pass membrane protein</topology>
    </subcellularLocation>
</comment>
<accession>A0A329MHQ9</accession>
<evidence type="ECO:0000256" key="7">
    <source>
        <dbReference type="SAM" id="MobiDB-lite"/>
    </source>
</evidence>